<dbReference type="EMBL" id="JARK01000007">
    <property type="protein sequence ID" value="EYC46112.1"/>
    <property type="molecule type" value="Genomic_DNA"/>
</dbReference>
<name>A0A016X3L1_9BILA</name>
<accession>A0A016X3L1</accession>
<feature type="compositionally biased region" description="Low complexity" evidence="1">
    <location>
        <begin position="159"/>
        <end position="174"/>
    </location>
</feature>
<keyword evidence="2" id="KW-0472">Membrane</keyword>
<gene>
    <name evidence="3" type="primary">Acey_s0407.g909</name>
    <name evidence="3" type="ORF">Y032_0407g909</name>
</gene>
<dbReference type="AlphaFoldDB" id="A0A016X3L1"/>
<comment type="caution">
    <text evidence="3">The sequence shown here is derived from an EMBL/GenBank/DDBJ whole genome shotgun (WGS) entry which is preliminary data.</text>
</comment>
<proteinExistence type="predicted"/>
<feature type="transmembrane region" description="Helical" evidence="2">
    <location>
        <begin position="23"/>
        <end position="43"/>
    </location>
</feature>
<feature type="compositionally biased region" description="Polar residues" evidence="1">
    <location>
        <begin position="175"/>
        <end position="193"/>
    </location>
</feature>
<evidence type="ECO:0000256" key="1">
    <source>
        <dbReference type="SAM" id="MobiDB-lite"/>
    </source>
</evidence>
<evidence type="ECO:0000313" key="3">
    <source>
        <dbReference type="EMBL" id="EYC46112.1"/>
    </source>
</evidence>
<evidence type="ECO:0000313" key="4">
    <source>
        <dbReference type="Proteomes" id="UP000024635"/>
    </source>
</evidence>
<evidence type="ECO:0000256" key="2">
    <source>
        <dbReference type="SAM" id="Phobius"/>
    </source>
</evidence>
<keyword evidence="4" id="KW-1185">Reference proteome</keyword>
<organism evidence="3 4">
    <name type="scientific">Ancylostoma ceylanicum</name>
    <dbReference type="NCBI Taxonomy" id="53326"/>
    <lineage>
        <taxon>Eukaryota</taxon>
        <taxon>Metazoa</taxon>
        <taxon>Ecdysozoa</taxon>
        <taxon>Nematoda</taxon>
        <taxon>Chromadorea</taxon>
        <taxon>Rhabditida</taxon>
        <taxon>Rhabditina</taxon>
        <taxon>Rhabditomorpha</taxon>
        <taxon>Strongyloidea</taxon>
        <taxon>Ancylostomatidae</taxon>
        <taxon>Ancylostomatinae</taxon>
        <taxon>Ancylostoma</taxon>
    </lineage>
</organism>
<keyword evidence="2" id="KW-0812">Transmembrane</keyword>
<dbReference type="Proteomes" id="UP000024635">
    <property type="component" value="Unassembled WGS sequence"/>
</dbReference>
<keyword evidence="2" id="KW-1133">Transmembrane helix</keyword>
<protein>
    <submittedName>
        <fullName evidence="3">Uncharacterized protein</fullName>
    </submittedName>
</protein>
<reference evidence="4" key="1">
    <citation type="journal article" date="2015" name="Nat. Genet.">
        <title>The genome and transcriptome of the zoonotic hookworm Ancylostoma ceylanicum identify infection-specific gene families.</title>
        <authorList>
            <person name="Schwarz E.M."/>
            <person name="Hu Y."/>
            <person name="Antoshechkin I."/>
            <person name="Miller M.M."/>
            <person name="Sternberg P.W."/>
            <person name="Aroian R.V."/>
        </authorList>
    </citation>
    <scope>NUCLEOTIDE SEQUENCE</scope>
    <source>
        <strain evidence="4">HY135</strain>
    </source>
</reference>
<sequence length="193" mass="20798">MNLSNCVFGYVPEETGGLNEHQYIMISFISVLLFVAPFFKILWDIGTLDKVERILELFSISHKHPSYLRRTTLYGEGTAIDVDQIWVNTNSPGTRSMNASVVDGMKSSLTTKIVSGSKQHTASDTIPSPNTPSFTPKAPTPVTPKTAKTPAGNIHKVKSTTAVSSTPVAATPATLNPSITPQETPGRTPLSKN</sequence>
<feature type="region of interest" description="Disordered" evidence="1">
    <location>
        <begin position="116"/>
        <end position="193"/>
    </location>
</feature>
<feature type="compositionally biased region" description="Polar residues" evidence="1">
    <location>
        <begin position="116"/>
        <end position="134"/>
    </location>
</feature>